<evidence type="ECO:0000256" key="4">
    <source>
        <dbReference type="ARBA" id="ARBA00023040"/>
    </source>
</evidence>
<evidence type="ECO:0000256" key="1">
    <source>
        <dbReference type="ARBA" id="ARBA00004141"/>
    </source>
</evidence>
<evidence type="ECO:0000256" key="6">
    <source>
        <dbReference type="ARBA" id="ARBA00023170"/>
    </source>
</evidence>
<dbReference type="PROSITE" id="PS00237">
    <property type="entry name" value="G_PROTEIN_RECEP_F1_1"/>
    <property type="match status" value="1"/>
</dbReference>
<dbReference type="InParanoid" id="A0A672SAM0"/>
<reference evidence="11" key="1">
    <citation type="submission" date="2025-08" db="UniProtKB">
        <authorList>
            <consortium name="Ensembl"/>
        </authorList>
    </citation>
    <scope>IDENTIFICATION</scope>
</reference>
<organism evidence="11 12">
    <name type="scientific">Sinocyclocheilus grahami</name>
    <name type="common">Dianchi golden-line fish</name>
    <name type="synonym">Barbus grahami</name>
    <dbReference type="NCBI Taxonomy" id="75366"/>
    <lineage>
        <taxon>Eukaryota</taxon>
        <taxon>Metazoa</taxon>
        <taxon>Chordata</taxon>
        <taxon>Craniata</taxon>
        <taxon>Vertebrata</taxon>
        <taxon>Euteleostomi</taxon>
        <taxon>Actinopterygii</taxon>
        <taxon>Neopterygii</taxon>
        <taxon>Teleostei</taxon>
        <taxon>Ostariophysi</taxon>
        <taxon>Cypriniformes</taxon>
        <taxon>Cyprinidae</taxon>
        <taxon>Cyprininae</taxon>
        <taxon>Sinocyclocheilus</taxon>
    </lineage>
</organism>
<comment type="similarity">
    <text evidence="8">Belongs to the G-protein coupled receptor 1 family.</text>
</comment>
<dbReference type="AlphaFoldDB" id="A0A672SAM0"/>
<evidence type="ECO:0000256" key="3">
    <source>
        <dbReference type="ARBA" id="ARBA00022989"/>
    </source>
</evidence>
<protein>
    <recommendedName>
        <fullName evidence="10">G-protein coupled receptors family 1 profile domain-containing protein</fullName>
    </recommendedName>
</protein>
<feature type="transmembrane region" description="Helical" evidence="9">
    <location>
        <begin position="167"/>
        <end position="186"/>
    </location>
</feature>
<evidence type="ECO:0000256" key="8">
    <source>
        <dbReference type="RuleBase" id="RU000688"/>
    </source>
</evidence>
<feature type="transmembrane region" description="Helical" evidence="9">
    <location>
        <begin position="76"/>
        <end position="97"/>
    </location>
</feature>
<keyword evidence="4 8" id="KW-0297">G-protein coupled receptor</keyword>
<feature type="transmembrane region" description="Helical" evidence="9">
    <location>
        <begin position="291"/>
        <end position="313"/>
    </location>
</feature>
<dbReference type="CDD" id="cd14982">
    <property type="entry name" value="7tmA_purinoceptor-like"/>
    <property type="match status" value="1"/>
</dbReference>
<evidence type="ECO:0000313" key="11">
    <source>
        <dbReference type="Ensembl" id="ENSSGRP00000098493.1"/>
    </source>
</evidence>
<keyword evidence="2 8" id="KW-0812">Transmembrane</keyword>
<feature type="domain" description="G-protein coupled receptors family 1 profile" evidence="10">
    <location>
        <begin position="55"/>
        <end position="311"/>
    </location>
</feature>
<dbReference type="Gene3D" id="1.20.1070.10">
    <property type="entry name" value="Rhodopsin 7-helix transmembrane proteins"/>
    <property type="match status" value="1"/>
</dbReference>
<dbReference type="InterPro" id="IPR017452">
    <property type="entry name" value="GPCR_Rhodpsn_7TM"/>
</dbReference>
<evidence type="ECO:0000313" key="12">
    <source>
        <dbReference type="Proteomes" id="UP000472262"/>
    </source>
</evidence>
<comment type="subcellular location">
    <subcellularLocation>
        <location evidence="1">Membrane</location>
        <topology evidence="1">Multi-pass membrane protein</topology>
    </subcellularLocation>
</comment>
<feature type="transmembrane region" description="Helical" evidence="9">
    <location>
        <begin position="206"/>
        <end position="229"/>
    </location>
</feature>
<keyword evidence="6 8" id="KW-0675">Receptor</keyword>
<keyword evidence="5 9" id="KW-0472">Membrane</keyword>
<dbReference type="GO" id="GO:0008142">
    <property type="term" value="F:oxysterol binding"/>
    <property type="evidence" value="ECO:0007669"/>
    <property type="project" value="InterPro"/>
</dbReference>
<accession>A0A672SAM0</accession>
<dbReference type="InterPro" id="IPR000276">
    <property type="entry name" value="GPCR_Rhodpsn"/>
</dbReference>
<dbReference type="Pfam" id="PF00001">
    <property type="entry name" value="7tm_1"/>
    <property type="match status" value="1"/>
</dbReference>
<dbReference type="PRINTS" id="PR00237">
    <property type="entry name" value="GPCRRHODOPSN"/>
</dbReference>
<dbReference type="OMA" id="PHCGLAK"/>
<keyword evidence="7 8" id="KW-0807">Transducer</keyword>
<reference evidence="11" key="2">
    <citation type="submission" date="2025-09" db="UniProtKB">
        <authorList>
            <consortium name="Ensembl"/>
        </authorList>
    </citation>
    <scope>IDENTIFICATION</scope>
</reference>
<evidence type="ECO:0000256" key="5">
    <source>
        <dbReference type="ARBA" id="ARBA00023136"/>
    </source>
</evidence>
<evidence type="ECO:0000256" key="9">
    <source>
        <dbReference type="SAM" id="Phobius"/>
    </source>
</evidence>
<dbReference type="Ensembl" id="ENSSGRT00000104794.1">
    <property type="protein sequence ID" value="ENSSGRP00000098493.1"/>
    <property type="gene ID" value="ENSSGRG00000049152.1"/>
</dbReference>
<sequence>MNRSLTPWPAKLKVIMDLHNTTYISIQANCTVDTSYRFIYYKISYSVIFIFGVLSNATALRHFCHMPRTFTSTAVYMANLAAADIFFVISLPLRIYYYHNKAATTFNLTDDWSPGDAFCQLTLTLKYISLYGGIFFLVCTGVDRYFAVVHPLHQHLRKVCTARMLSVGIWCLVLALSLTLPFLYSAAFRWHKSCLLDPSSKRHRTIILAALGLVQIAYLLLLLFSYCSILSVHRRLPHRRKIRHRRTLTVIYWVLVDFFLCFTPYHLNLLGYTLTQVGLVHSCGLAHFTKVLHPVVLSLVSTNCCLNPLIYYFSSSLVHKEPTGSRGSAKCVCEVSAQNPPQIIYYIILKMPNLSGSRHMHVSLNANELLFPTPFFQNRAVPL</sequence>
<dbReference type="PANTHER" id="PTHR24237:SF37">
    <property type="entry name" value="COAGULATION FACTOR II (THROMBIN) RECEPTOR-LIKE 2-RELATED"/>
    <property type="match status" value="1"/>
</dbReference>
<dbReference type="GO" id="GO:0004930">
    <property type="term" value="F:G protein-coupled receptor activity"/>
    <property type="evidence" value="ECO:0007669"/>
    <property type="project" value="UniProtKB-KW"/>
</dbReference>
<dbReference type="InterPro" id="IPR047160">
    <property type="entry name" value="GP183-like"/>
</dbReference>
<dbReference type="SUPFAM" id="SSF81321">
    <property type="entry name" value="Family A G protein-coupled receptor-like"/>
    <property type="match status" value="1"/>
</dbReference>
<dbReference type="PROSITE" id="PS50262">
    <property type="entry name" value="G_PROTEIN_RECEP_F1_2"/>
    <property type="match status" value="1"/>
</dbReference>
<evidence type="ECO:0000259" key="10">
    <source>
        <dbReference type="PROSITE" id="PS50262"/>
    </source>
</evidence>
<proteinExistence type="inferred from homology"/>
<feature type="transmembrane region" description="Helical" evidence="9">
    <location>
        <begin position="43"/>
        <end position="64"/>
    </location>
</feature>
<keyword evidence="12" id="KW-1185">Reference proteome</keyword>
<name>A0A672SAM0_SINGR</name>
<dbReference type="GO" id="GO:0016020">
    <property type="term" value="C:membrane"/>
    <property type="evidence" value="ECO:0007669"/>
    <property type="project" value="UniProtKB-SubCell"/>
</dbReference>
<dbReference type="PANTHER" id="PTHR24237">
    <property type="entry name" value="G-PROTEIN COUPLED RECEPTOR"/>
    <property type="match status" value="1"/>
</dbReference>
<keyword evidence="3 9" id="KW-1133">Transmembrane helix</keyword>
<evidence type="ECO:0000256" key="7">
    <source>
        <dbReference type="ARBA" id="ARBA00023224"/>
    </source>
</evidence>
<evidence type="ECO:0000256" key="2">
    <source>
        <dbReference type="ARBA" id="ARBA00022692"/>
    </source>
</evidence>
<dbReference type="Proteomes" id="UP000472262">
    <property type="component" value="Unassembled WGS sequence"/>
</dbReference>
<feature type="transmembrane region" description="Helical" evidence="9">
    <location>
        <begin position="250"/>
        <end position="271"/>
    </location>
</feature>